<evidence type="ECO:0000256" key="6">
    <source>
        <dbReference type="ARBA" id="ARBA00022723"/>
    </source>
</evidence>
<reference evidence="15" key="1">
    <citation type="submission" date="2020-11" db="EMBL/GenBank/DDBJ databases">
        <authorList>
            <person name="Tran Van P."/>
        </authorList>
    </citation>
    <scope>NUCLEOTIDE SEQUENCE</scope>
</reference>
<feature type="region of interest" description="Disordered" evidence="14">
    <location>
        <begin position="1"/>
        <end position="151"/>
    </location>
</feature>
<dbReference type="Pfam" id="PF02284">
    <property type="entry name" value="COX5A"/>
    <property type="match status" value="1"/>
</dbReference>
<dbReference type="PANTHER" id="PTHR14200:SF11">
    <property type="entry name" value="CYTOCHROME C OXIDASE SUBUNIT 5A, MITOCHONDRIAL"/>
    <property type="match status" value="1"/>
</dbReference>
<dbReference type="PANTHER" id="PTHR14200">
    <property type="entry name" value="CYTOCHROME C OXIDASE POLYPEPTIDE"/>
    <property type="match status" value="1"/>
</dbReference>
<feature type="region of interest" description="Disordered" evidence="14">
    <location>
        <begin position="439"/>
        <end position="462"/>
    </location>
</feature>
<keyword evidence="9 13" id="KW-0408">Iron</keyword>
<evidence type="ECO:0000256" key="3">
    <source>
        <dbReference type="ARBA" id="ARBA00007972"/>
    </source>
</evidence>
<feature type="compositionally biased region" description="Basic and acidic residues" evidence="14">
    <location>
        <begin position="126"/>
        <end position="139"/>
    </location>
</feature>
<sequence>MKNGTEGGPRIYGGESGPRIDGGESGPRRDGEESGPRIDGGERGPRIDGEKSGPRRDGEESGPRIYGGKSGPRIYGGKSRPRIDGGKSGPRIYGGKSGPRIYGGKSGPRIDGGKSGPRIYGGKSGPRIDGRKSGPRIDGEESGPTIDGGEWTEDTWRREWTKDIWNIERTKDTWRTPAFDHRYGATKMFNSIATRLAAVKFSVPRRLFARKGVVSKEEPHTHFRTNLTHCESETDQEFDCRYEAYFNRTDIDGWEVRHAMNELSGMDMVPDTKIIIAALHACRRINDYAVAIRFLETVKFKCADKVDVIWPYVLQEIRPTLHGLGLETPEELGYDKPELMMPDIYEYPTKLSSISGVSQETGPRSQPERFEPPLCDRKWRKKRKLTQRQEKPPPVHPTEIRISISPSSAVELNTTSALANYAIEAEVKEGFGNQINLCRDRGLNPGPPAQKHDTLPLDHQFT</sequence>
<dbReference type="InterPro" id="IPR036545">
    <property type="entry name" value="Cyt_c_oxidase_su5A/6_sf"/>
</dbReference>
<dbReference type="InterPro" id="IPR011049">
    <property type="entry name" value="Serralysin-like_metalloprot_C"/>
</dbReference>
<dbReference type="Gene3D" id="1.25.40.40">
    <property type="entry name" value="Cytochrome c oxidase, subunit Va/VI"/>
    <property type="match status" value="1"/>
</dbReference>
<keyword evidence="7 13" id="KW-0999">Mitochondrion inner membrane</keyword>
<keyword evidence="8 13" id="KW-0809">Transit peptide</keyword>
<evidence type="ECO:0000256" key="2">
    <source>
        <dbReference type="ARBA" id="ARBA00004673"/>
    </source>
</evidence>
<keyword evidence="11 13" id="KW-0472">Membrane</keyword>
<keyword evidence="6 13" id="KW-0479">Metal-binding</keyword>
<comment type="pathway">
    <text evidence="2 13">Energy metabolism; oxidative phosphorylation.</text>
</comment>
<evidence type="ECO:0000256" key="4">
    <source>
        <dbReference type="ARBA" id="ARBA00021968"/>
    </source>
</evidence>
<keyword evidence="5 13" id="KW-0349">Heme</keyword>
<dbReference type="GO" id="GO:0045277">
    <property type="term" value="C:respiratory chain complex IV"/>
    <property type="evidence" value="ECO:0007669"/>
    <property type="project" value="UniProtKB-UniRule"/>
</dbReference>
<evidence type="ECO:0000256" key="9">
    <source>
        <dbReference type="ARBA" id="ARBA00023004"/>
    </source>
</evidence>
<dbReference type="SUPFAM" id="SSF51120">
    <property type="entry name" value="beta-Roll"/>
    <property type="match status" value="1"/>
</dbReference>
<evidence type="ECO:0000256" key="1">
    <source>
        <dbReference type="ARBA" id="ARBA00004443"/>
    </source>
</evidence>
<dbReference type="SUPFAM" id="SSF48479">
    <property type="entry name" value="Cytochrome c oxidase subunit E"/>
    <property type="match status" value="1"/>
</dbReference>
<evidence type="ECO:0000256" key="7">
    <source>
        <dbReference type="ARBA" id="ARBA00022792"/>
    </source>
</evidence>
<comment type="similarity">
    <text evidence="3 13">Belongs to the cytochrome c oxidase subunit 5A family.</text>
</comment>
<evidence type="ECO:0000256" key="10">
    <source>
        <dbReference type="ARBA" id="ARBA00023128"/>
    </source>
</evidence>
<evidence type="ECO:0000313" key="15">
    <source>
        <dbReference type="EMBL" id="CAD7262761.1"/>
    </source>
</evidence>
<feature type="compositionally biased region" description="Basic and acidic residues" evidence="14">
    <location>
        <begin position="26"/>
        <end position="62"/>
    </location>
</feature>
<proteinExistence type="inferred from homology"/>
<dbReference type="InterPro" id="IPR003204">
    <property type="entry name" value="Cyt_c_oxidase_su5A/6"/>
</dbReference>
<evidence type="ECO:0000256" key="12">
    <source>
        <dbReference type="ARBA" id="ARBA00031049"/>
    </source>
</evidence>
<dbReference type="CDD" id="cd00923">
    <property type="entry name" value="Cyt_c_Oxidase_Va"/>
    <property type="match status" value="1"/>
</dbReference>
<protein>
    <recommendedName>
        <fullName evidence="4 13">Cytochrome c oxidase subunit 5A, mitochondrial</fullName>
    </recommendedName>
    <alternativeName>
        <fullName evidence="12 13">Cytochrome c oxidase polypeptide Va</fullName>
    </alternativeName>
</protein>
<feature type="compositionally biased region" description="Gly residues" evidence="14">
    <location>
        <begin position="1"/>
        <end position="16"/>
    </location>
</feature>
<keyword evidence="10 13" id="KW-0496">Mitochondrion</keyword>
<dbReference type="GO" id="GO:0005743">
    <property type="term" value="C:mitochondrial inner membrane"/>
    <property type="evidence" value="ECO:0007669"/>
    <property type="project" value="UniProtKB-SubCell"/>
</dbReference>
<feature type="region of interest" description="Disordered" evidence="14">
    <location>
        <begin position="381"/>
        <end position="400"/>
    </location>
</feature>
<comment type="function">
    <text evidence="13">Component of the cytochrome c oxidase, the last enzyme in the mitochondrial electron transport chain which drives oxidative phosphorylation. The respiratory chain contains 3 multisubunit complexes succinate dehydrogenase (complex II, CII), ubiquinol-cytochrome c oxidoreductase (cytochrome b-c1 complex, complex III, CIII) and cytochrome c oxidase (complex IV, CIV), that cooperate to transfer electrons derived from NADH and succinate to molecular oxygen, creating an electrochemical gradient over the inner membrane that drives transmembrane transport and the ATP synthase. Cytochrome c oxidase is the component of the respiratory chain that catalyzes the reduction of oxygen to water. Electrons originating from reduced cytochrome c in the intermembrane space (IMS) are transferred via the dinuclear copper A center (CU(A)) of subunit 2 and heme A of subunit 1 to the active site in subunit 1, a binuclear center (BNC) formed by heme A3 and copper B (CU(B)). The BNC reduces molecular oxygen to 2 water molecules using 4 electrons from cytochrome c in the IMS and 4 protons from the mitochondrial matrix.</text>
</comment>
<name>A0A7R9G1Y8_TIMSH</name>
<evidence type="ECO:0000256" key="5">
    <source>
        <dbReference type="ARBA" id="ARBA00022617"/>
    </source>
</evidence>
<comment type="subcellular location">
    <subcellularLocation>
        <location evidence="1 13">Mitochondrion inner membrane</location>
        <topology evidence="1 13">Peripheral membrane protein</topology>
        <orientation evidence="1 13">Matrix side</orientation>
    </subcellularLocation>
</comment>
<comment type="subunit">
    <text evidence="13">Component of the cytochrome c oxidase (complex IV, CIV), a multisubunit enzyme composed of a catalytic core of 3 subunits and several supernumerary subunits. The complex exists as a monomer or a dimer and forms supercomplexes (SCs) in the inner mitochondrial membrane with ubiquinol-cytochrome c oxidoreductase (cytochrome b-c1 complex, complex III, CIII).</text>
</comment>
<evidence type="ECO:0000256" key="11">
    <source>
        <dbReference type="ARBA" id="ARBA00023136"/>
    </source>
</evidence>
<dbReference type="GO" id="GO:0046872">
    <property type="term" value="F:metal ion binding"/>
    <property type="evidence" value="ECO:0007669"/>
    <property type="project" value="UniProtKB-UniRule"/>
</dbReference>
<gene>
    <name evidence="15" type="ORF">TSIB3V08_LOCUS6857</name>
</gene>
<evidence type="ECO:0000256" key="8">
    <source>
        <dbReference type="ARBA" id="ARBA00022946"/>
    </source>
</evidence>
<evidence type="ECO:0000256" key="14">
    <source>
        <dbReference type="SAM" id="MobiDB-lite"/>
    </source>
</evidence>
<dbReference type="UniPathway" id="UPA00705"/>
<organism evidence="15">
    <name type="scientific">Timema shepardi</name>
    <name type="common">Walking stick</name>
    <dbReference type="NCBI Taxonomy" id="629360"/>
    <lineage>
        <taxon>Eukaryota</taxon>
        <taxon>Metazoa</taxon>
        <taxon>Ecdysozoa</taxon>
        <taxon>Arthropoda</taxon>
        <taxon>Hexapoda</taxon>
        <taxon>Insecta</taxon>
        <taxon>Pterygota</taxon>
        <taxon>Neoptera</taxon>
        <taxon>Polyneoptera</taxon>
        <taxon>Phasmatodea</taxon>
        <taxon>Timematodea</taxon>
        <taxon>Timematoidea</taxon>
        <taxon>Timematidae</taxon>
        <taxon>Timema</taxon>
    </lineage>
</organism>
<dbReference type="AlphaFoldDB" id="A0A7R9G1Y8"/>
<dbReference type="EMBL" id="OC003064">
    <property type="protein sequence ID" value="CAD7262761.1"/>
    <property type="molecule type" value="Genomic_DNA"/>
</dbReference>
<evidence type="ECO:0000256" key="13">
    <source>
        <dbReference type="RuleBase" id="RU368103"/>
    </source>
</evidence>
<feature type="compositionally biased region" description="Basic and acidic residues" evidence="14">
    <location>
        <begin position="450"/>
        <end position="462"/>
    </location>
</feature>
<accession>A0A7R9G1Y8</accession>
<dbReference type="GO" id="GO:0006123">
    <property type="term" value="P:mitochondrial electron transport, cytochrome c to oxygen"/>
    <property type="evidence" value="ECO:0007669"/>
    <property type="project" value="UniProtKB-UniRule"/>
</dbReference>